<accession>A0A8H7ZUD1</accession>
<evidence type="ECO:0000256" key="3">
    <source>
        <dbReference type="ARBA" id="ARBA00022692"/>
    </source>
</evidence>
<evidence type="ECO:0000256" key="4">
    <source>
        <dbReference type="ARBA" id="ARBA00022989"/>
    </source>
</evidence>
<reference evidence="8 9" key="1">
    <citation type="journal article" name="Sci. Rep.">
        <title>Genome-scale phylogenetic analyses confirm Olpidium as the closest living zoosporic fungus to the non-flagellated, terrestrial fungi.</title>
        <authorList>
            <person name="Chang Y."/>
            <person name="Rochon D."/>
            <person name="Sekimoto S."/>
            <person name="Wang Y."/>
            <person name="Chovatia M."/>
            <person name="Sandor L."/>
            <person name="Salamov A."/>
            <person name="Grigoriev I.V."/>
            <person name="Stajich J.E."/>
            <person name="Spatafora J.W."/>
        </authorList>
    </citation>
    <scope>NUCLEOTIDE SEQUENCE [LARGE SCALE GENOMIC DNA]</scope>
    <source>
        <strain evidence="8">S191</strain>
    </source>
</reference>
<proteinExistence type="inferred from homology"/>
<comment type="caution">
    <text evidence="8">The sequence shown here is derived from an EMBL/GenBank/DDBJ whole genome shotgun (WGS) entry which is preliminary data.</text>
</comment>
<feature type="transmembrane region" description="Helical" evidence="6">
    <location>
        <begin position="81"/>
        <end position="104"/>
    </location>
</feature>
<feature type="transmembrane region" description="Helical" evidence="6">
    <location>
        <begin position="39"/>
        <end position="60"/>
    </location>
</feature>
<evidence type="ECO:0000256" key="2">
    <source>
        <dbReference type="ARBA" id="ARBA00009808"/>
    </source>
</evidence>
<protein>
    <submittedName>
        <fullName evidence="8">TLC domain-containing protein</fullName>
    </submittedName>
</protein>
<dbReference type="Proteomes" id="UP000673691">
    <property type="component" value="Unassembled WGS sequence"/>
</dbReference>
<feature type="domain" description="TLC" evidence="7">
    <location>
        <begin position="159"/>
        <end position="283"/>
    </location>
</feature>
<keyword evidence="3 6" id="KW-0812">Transmembrane</keyword>
<evidence type="ECO:0000256" key="5">
    <source>
        <dbReference type="ARBA" id="ARBA00023136"/>
    </source>
</evidence>
<dbReference type="Pfam" id="PF03798">
    <property type="entry name" value="TRAM_LAG1_CLN8"/>
    <property type="match status" value="1"/>
</dbReference>
<keyword evidence="5 6" id="KW-0472">Membrane</keyword>
<evidence type="ECO:0000313" key="9">
    <source>
        <dbReference type="Proteomes" id="UP000673691"/>
    </source>
</evidence>
<evidence type="ECO:0000256" key="1">
    <source>
        <dbReference type="ARBA" id="ARBA00004141"/>
    </source>
</evidence>
<dbReference type="OrthoDB" id="537032at2759"/>
<dbReference type="EMBL" id="JAEFCI010006502">
    <property type="protein sequence ID" value="KAG5459644.1"/>
    <property type="molecule type" value="Genomic_DNA"/>
</dbReference>
<gene>
    <name evidence="8" type="ORF">BJ554DRAFT_8407</name>
</gene>
<dbReference type="GO" id="GO:0016020">
    <property type="term" value="C:membrane"/>
    <property type="evidence" value="ECO:0007669"/>
    <property type="project" value="UniProtKB-SubCell"/>
</dbReference>
<dbReference type="PANTHER" id="PTHR12560">
    <property type="entry name" value="LONGEVITY ASSURANCE FACTOR 1 LAG1"/>
    <property type="match status" value="1"/>
</dbReference>
<dbReference type="InterPro" id="IPR016439">
    <property type="entry name" value="Lag1/Lac1-like"/>
</dbReference>
<comment type="similarity">
    <text evidence="2">Belongs to the sphingosine N-acyltransferase family.</text>
</comment>
<dbReference type="AlphaFoldDB" id="A0A8H7ZUD1"/>
<dbReference type="PANTHER" id="PTHR12560:SF0">
    <property type="entry name" value="LD18904P"/>
    <property type="match status" value="1"/>
</dbReference>
<organism evidence="8 9">
    <name type="scientific">Olpidium bornovanus</name>
    <dbReference type="NCBI Taxonomy" id="278681"/>
    <lineage>
        <taxon>Eukaryota</taxon>
        <taxon>Fungi</taxon>
        <taxon>Fungi incertae sedis</taxon>
        <taxon>Olpidiomycota</taxon>
        <taxon>Olpidiomycotina</taxon>
        <taxon>Olpidiomycetes</taxon>
        <taxon>Olpidiales</taxon>
        <taxon>Olpidiaceae</taxon>
        <taxon>Olpidium</taxon>
    </lineage>
</organism>
<evidence type="ECO:0000259" key="7">
    <source>
        <dbReference type="SMART" id="SM00724"/>
    </source>
</evidence>
<dbReference type="GO" id="GO:0050291">
    <property type="term" value="F:sphingosine N-acyltransferase activity"/>
    <property type="evidence" value="ECO:0007669"/>
    <property type="project" value="InterPro"/>
</dbReference>
<keyword evidence="4 6" id="KW-1133">Transmembrane helix</keyword>
<comment type="subcellular location">
    <subcellularLocation>
        <location evidence="1">Membrane</location>
        <topology evidence="1">Multi-pass membrane protein</topology>
    </subcellularLocation>
</comment>
<evidence type="ECO:0000313" key="8">
    <source>
        <dbReference type="EMBL" id="KAG5459644.1"/>
    </source>
</evidence>
<name>A0A8H7ZUD1_9FUNG</name>
<evidence type="ECO:0000256" key="6">
    <source>
        <dbReference type="SAM" id="Phobius"/>
    </source>
</evidence>
<sequence>MEAEAARLPAAFRSRGGGEGRDEQAPRRVAAEETRITRWVLLAVLSANALAIPGAGRFVRLRGRRTREDGSVYYVKSQDDLYLVAFHVVLFAFLRSAAMTYVFVPFAQRWFARERSGRETQRAAAPAARKAEAVLAEDARRGSLLSSYAKAPSAPPKSVRFAEQGWVFLYYSVYWSIGMYVMYHSPTWYYRTEKFWEGYPHLEMSALQKWYYLSQAGFWISQHWVVQTETKRKDHFEMVLHHLVTSALITSSYILNFTRIGTAVFVMMDTSDTLLPVGGPSRR</sequence>
<dbReference type="SMART" id="SM00724">
    <property type="entry name" value="TLC"/>
    <property type="match status" value="1"/>
</dbReference>
<keyword evidence="9" id="KW-1185">Reference proteome</keyword>
<feature type="transmembrane region" description="Helical" evidence="6">
    <location>
        <begin position="165"/>
        <end position="183"/>
    </location>
</feature>
<dbReference type="PIRSF" id="PIRSF005225">
    <property type="entry name" value="LAG1_LAC1"/>
    <property type="match status" value="1"/>
</dbReference>
<dbReference type="InterPro" id="IPR006634">
    <property type="entry name" value="TLC-dom"/>
</dbReference>
<dbReference type="GO" id="GO:0046513">
    <property type="term" value="P:ceramide biosynthetic process"/>
    <property type="evidence" value="ECO:0007669"/>
    <property type="project" value="InterPro"/>
</dbReference>